<feature type="transmembrane region" description="Helical" evidence="8">
    <location>
        <begin position="12"/>
        <end position="36"/>
    </location>
</feature>
<organism evidence="11 12">
    <name type="scientific">Psittacicella hinzii</name>
    <dbReference type="NCBI Taxonomy" id="2028575"/>
    <lineage>
        <taxon>Bacteria</taxon>
        <taxon>Pseudomonadati</taxon>
        <taxon>Pseudomonadota</taxon>
        <taxon>Gammaproteobacteria</taxon>
        <taxon>Pasteurellales</taxon>
        <taxon>Psittacicellaceae</taxon>
        <taxon>Psittacicella</taxon>
    </lineage>
</organism>
<dbReference type="EMBL" id="NRJG01000130">
    <property type="protein sequence ID" value="RIY35489.1"/>
    <property type="molecule type" value="Genomic_DNA"/>
</dbReference>
<evidence type="ECO:0000259" key="10">
    <source>
        <dbReference type="PROSITE" id="PS50929"/>
    </source>
</evidence>
<dbReference type="PANTHER" id="PTHR24221">
    <property type="entry name" value="ATP-BINDING CASSETTE SUB-FAMILY B"/>
    <property type="match status" value="1"/>
</dbReference>
<dbReference type="SUPFAM" id="SSF90123">
    <property type="entry name" value="ABC transporter transmembrane region"/>
    <property type="match status" value="1"/>
</dbReference>
<dbReference type="AlphaFoldDB" id="A0A3A1YE10"/>
<feature type="transmembrane region" description="Helical" evidence="8">
    <location>
        <begin position="48"/>
        <end position="81"/>
    </location>
</feature>
<keyword evidence="2" id="KW-1003">Cell membrane</keyword>
<dbReference type="InterPro" id="IPR039421">
    <property type="entry name" value="Type_1_exporter"/>
</dbReference>
<comment type="subcellular location">
    <subcellularLocation>
        <location evidence="1">Cell membrane</location>
        <topology evidence="1">Multi-pass membrane protein</topology>
    </subcellularLocation>
</comment>
<dbReference type="NCBIfam" id="TIGR01194">
    <property type="entry name" value="cyc_pep_trnsptr"/>
    <property type="match status" value="1"/>
</dbReference>
<evidence type="ECO:0008006" key="13">
    <source>
        <dbReference type="Google" id="ProtNLM"/>
    </source>
</evidence>
<proteinExistence type="predicted"/>
<reference evidence="11 12" key="1">
    <citation type="submission" date="2017-08" db="EMBL/GenBank/DDBJ databases">
        <title>Reclassification of Bisgaard taxon 37 and 44.</title>
        <authorList>
            <person name="Christensen H."/>
        </authorList>
    </citation>
    <scope>NUCLEOTIDE SEQUENCE [LARGE SCALE GENOMIC DNA]</scope>
    <source>
        <strain evidence="11 12">111</strain>
    </source>
</reference>
<sequence length="558" mass="63577">MKILIHYARTFKWSLIFIIICSILNGVASVSLLTYLSQKLLAATSISLNTLLIFLALLLVFIALQTAVQLAIAGFGHLLVFRLRKQIIKQIIDTNYQQVKIQGKAKILASLNSDIDNITRIFMHLPEIIQGIVLMICGCIYLGSLSNSLLLITIFWFAAITLVMHFIVKQVVRNYERFRKTKDYLADDYQAVLDGHRELKLNSIRAKNFYDRRLVKHADESRKTIVITDFYHYLGNNFSDIMVLALVGVIYFASAQFKLASIETATTFAVTILFLRNFIFQAVASIPDPSLGMISSNKLQDLEFVDYQEEFSAQNQLNPNWQTIRFENVTYTYPKSKDGKNKDGNFGLQPVNFTLHRGELNFLIGKNGSGKSTLSLLLSGLVEPNQGTIYVDDVAITPELLPSYRGMITSVFSDFYLFHEIATDESPEADALLDEWLKILQIEDKVQIIDRTLSTTSLSTGQRKRLALLVSIAERRSFMILDEWAADQDPNFRHIFYRQLLPMIKERGVTVFAISHDDQYFDTADRIFLINQGVLKELNNEERLTEAHLAVEHLKENG</sequence>
<dbReference type="GO" id="GO:0005886">
    <property type="term" value="C:plasma membrane"/>
    <property type="evidence" value="ECO:0007669"/>
    <property type="project" value="UniProtKB-SubCell"/>
</dbReference>
<dbReference type="GO" id="GO:0034040">
    <property type="term" value="F:ATPase-coupled lipid transmembrane transporter activity"/>
    <property type="evidence" value="ECO:0007669"/>
    <property type="project" value="TreeGrafter"/>
</dbReference>
<feature type="domain" description="ABC transporter" evidence="9">
    <location>
        <begin position="324"/>
        <end position="557"/>
    </location>
</feature>
<dbReference type="Pfam" id="PF00664">
    <property type="entry name" value="ABC_membrane"/>
    <property type="match status" value="1"/>
</dbReference>
<dbReference type="RefSeq" id="WP_119532220.1">
    <property type="nucleotide sequence ID" value="NZ_JBHSSP010000024.1"/>
</dbReference>
<dbReference type="GO" id="GO:1904680">
    <property type="term" value="F:peptide transmembrane transporter activity"/>
    <property type="evidence" value="ECO:0007669"/>
    <property type="project" value="InterPro"/>
</dbReference>
<evidence type="ECO:0000256" key="1">
    <source>
        <dbReference type="ARBA" id="ARBA00004651"/>
    </source>
</evidence>
<feature type="transmembrane region" description="Helical" evidence="8">
    <location>
        <begin position="230"/>
        <end position="253"/>
    </location>
</feature>
<evidence type="ECO:0000256" key="4">
    <source>
        <dbReference type="ARBA" id="ARBA00022741"/>
    </source>
</evidence>
<dbReference type="Proteomes" id="UP000265916">
    <property type="component" value="Unassembled WGS sequence"/>
</dbReference>
<dbReference type="Pfam" id="PF00005">
    <property type="entry name" value="ABC_tran"/>
    <property type="match status" value="1"/>
</dbReference>
<comment type="caution">
    <text evidence="11">The sequence shown here is derived from an EMBL/GenBank/DDBJ whole genome shotgun (WGS) entry which is preliminary data.</text>
</comment>
<evidence type="ECO:0000313" key="11">
    <source>
        <dbReference type="EMBL" id="RIY35489.1"/>
    </source>
</evidence>
<evidence type="ECO:0000259" key="9">
    <source>
        <dbReference type="PROSITE" id="PS50893"/>
    </source>
</evidence>
<dbReference type="InterPro" id="IPR011527">
    <property type="entry name" value="ABC1_TM_dom"/>
</dbReference>
<dbReference type="OrthoDB" id="9760776at2"/>
<evidence type="ECO:0000256" key="5">
    <source>
        <dbReference type="ARBA" id="ARBA00022840"/>
    </source>
</evidence>
<protein>
    <recommendedName>
        <fullName evidence="13">ATP-binding cassette transporter</fullName>
    </recommendedName>
</protein>
<evidence type="ECO:0000256" key="6">
    <source>
        <dbReference type="ARBA" id="ARBA00022989"/>
    </source>
</evidence>
<dbReference type="PROSITE" id="PS50893">
    <property type="entry name" value="ABC_TRANSPORTER_2"/>
    <property type="match status" value="1"/>
</dbReference>
<dbReference type="InterPro" id="IPR005898">
    <property type="entry name" value="Cyc_pep_transpt_SyrD/YojI"/>
</dbReference>
<name>A0A3A1YE10_9GAMM</name>
<dbReference type="PANTHER" id="PTHR24221:SF654">
    <property type="entry name" value="ATP-BINDING CASSETTE SUB-FAMILY B MEMBER 6"/>
    <property type="match status" value="1"/>
</dbReference>
<accession>A0A3A1YE10</accession>
<dbReference type="GO" id="GO:0015833">
    <property type="term" value="P:peptide transport"/>
    <property type="evidence" value="ECO:0007669"/>
    <property type="project" value="InterPro"/>
</dbReference>
<evidence type="ECO:0000313" key="12">
    <source>
        <dbReference type="Proteomes" id="UP000265916"/>
    </source>
</evidence>
<dbReference type="InterPro" id="IPR003593">
    <property type="entry name" value="AAA+_ATPase"/>
</dbReference>
<dbReference type="PROSITE" id="PS50929">
    <property type="entry name" value="ABC_TM1F"/>
    <property type="match status" value="1"/>
</dbReference>
<keyword evidence="12" id="KW-1185">Reference proteome</keyword>
<dbReference type="GO" id="GO:0140359">
    <property type="term" value="F:ABC-type transporter activity"/>
    <property type="evidence" value="ECO:0007669"/>
    <property type="project" value="InterPro"/>
</dbReference>
<dbReference type="GO" id="GO:0005524">
    <property type="term" value="F:ATP binding"/>
    <property type="evidence" value="ECO:0007669"/>
    <property type="project" value="UniProtKB-KW"/>
</dbReference>
<evidence type="ECO:0000256" key="8">
    <source>
        <dbReference type="SAM" id="Phobius"/>
    </source>
</evidence>
<evidence type="ECO:0000256" key="7">
    <source>
        <dbReference type="ARBA" id="ARBA00023136"/>
    </source>
</evidence>
<dbReference type="InterPro" id="IPR027417">
    <property type="entry name" value="P-loop_NTPase"/>
</dbReference>
<feature type="transmembrane region" description="Helical" evidence="8">
    <location>
        <begin position="149"/>
        <end position="168"/>
    </location>
</feature>
<dbReference type="InterPro" id="IPR036640">
    <property type="entry name" value="ABC1_TM_sf"/>
</dbReference>
<dbReference type="Gene3D" id="3.40.50.300">
    <property type="entry name" value="P-loop containing nucleotide triphosphate hydrolases"/>
    <property type="match status" value="1"/>
</dbReference>
<keyword evidence="6 8" id="KW-1133">Transmembrane helix</keyword>
<keyword evidence="7 8" id="KW-0472">Membrane</keyword>
<dbReference type="InterPro" id="IPR003439">
    <property type="entry name" value="ABC_transporter-like_ATP-bd"/>
</dbReference>
<evidence type="ECO:0000256" key="2">
    <source>
        <dbReference type="ARBA" id="ARBA00022475"/>
    </source>
</evidence>
<keyword evidence="4" id="KW-0547">Nucleotide-binding</keyword>
<evidence type="ECO:0000256" key="3">
    <source>
        <dbReference type="ARBA" id="ARBA00022692"/>
    </source>
</evidence>
<dbReference type="GO" id="GO:0016887">
    <property type="term" value="F:ATP hydrolysis activity"/>
    <property type="evidence" value="ECO:0007669"/>
    <property type="project" value="InterPro"/>
</dbReference>
<dbReference type="SMART" id="SM00382">
    <property type="entry name" value="AAA"/>
    <property type="match status" value="1"/>
</dbReference>
<keyword evidence="5" id="KW-0067">ATP-binding</keyword>
<feature type="transmembrane region" description="Helical" evidence="8">
    <location>
        <begin position="121"/>
        <end position="143"/>
    </location>
</feature>
<dbReference type="Gene3D" id="1.20.1560.10">
    <property type="entry name" value="ABC transporter type 1, transmembrane domain"/>
    <property type="match status" value="1"/>
</dbReference>
<keyword evidence="3 8" id="KW-0812">Transmembrane</keyword>
<feature type="domain" description="ABC transmembrane type-1" evidence="10">
    <location>
        <begin position="16"/>
        <end position="288"/>
    </location>
</feature>
<dbReference type="SUPFAM" id="SSF52540">
    <property type="entry name" value="P-loop containing nucleoside triphosphate hydrolases"/>
    <property type="match status" value="1"/>
</dbReference>
<gene>
    <name evidence="11" type="ORF">CKF58_06670</name>
</gene>